<dbReference type="Pfam" id="PF03070">
    <property type="entry name" value="TENA_THI-4"/>
    <property type="match status" value="1"/>
</dbReference>
<dbReference type="InterPro" id="IPR050967">
    <property type="entry name" value="Thiamine_Salvage_TenA"/>
</dbReference>
<dbReference type="GO" id="GO:0005829">
    <property type="term" value="C:cytosol"/>
    <property type="evidence" value="ECO:0007669"/>
    <property type="project" value="TreeGrafter"/>
</dbReference>
<feature type="domain" description="Thiaminase-2/PQQC" evidence="1">
    <location>
        <begin position="98"/>
        <end position="216"/>
    </location>
</feature>
<dbReference type="AlphaFoldDB" id="A0A328CVF0"/>
<reference evidence="2 3" key="1">
    <citation type="submission" date="2018-06" db="EMBL/GenBank/DDBJ databases">
        <title>The Genome of Cuscuta australis (Dodder) Provides Insight into the Evolution of Plant Parasitism.</title>
        <authorList>
            <person name="Liu H."/>
        </authorList>
    </citation>
    <scope>NUCLEOTIDE SEQUENCE [LARGE SCALE GENOMIC DNA]</scope>
    <source>
        <strain evidence="3">cv. Yunnan</strain>
        <tissue evidence="2">Vines</tissue>
    </source>
</reference>
<name>A0A328CVF0_9ASTE</name>
<protein>
    <recommendedName>
        <fullName evidence="1">Thiaminase-2/PQQC domain-containing protein</fullName>
    </recommendedName>
</protein>
<evidence type="ECO:0000313" key="3">
    <source>
        <dbReference type="Proteomes" id="UP000249390"/>
    </source>
</evidence>
<dbReference type="Gene3D" id="1.20.910.10">
    <property type="entry name" value="Heme oxygenase-like"/>
    <property type="match status" value="1"/>
</dbReference>
<dbReference type="Proteomes" id="UP000249390">
    <property type="component" value="Unassembled WGS sequence"/>
</dbReference>
<dbReference type="GO" id="GO:0006772">
    <property type="term" value="P:thiamine metabolic process"/>
    <property type="evidence" value="ECO:0007669"/>
    <property type="project" value="UniProtKB-ARBA"/>
</dbReference>
<dbReference type="SUPFAM" id="SSF48613">
    <property type="entry name" value="Heme oxygenase-like"/>
    <property type="match status" value="1"/>
</dbReference>
<evidence type="ECO:0000259" key="1">
    <source>
        <dbReference type="Pfam" id="PF03070"/>
    </source>
</evidence>
<evidence type="ECO:0000313" key="2">
    <source>
        <dbReference type="EMBL" id="RAL37074.1"/>
    </source>
</evidence>
<comment type="caution">
    <text evidence="2">The sequence shown here is derived from an EMBL/GenBank/DDBJ whole genome shotgun (WGS) entry which is preliminary data.</text>
</comment>
<keyword evidence="3" id="KW-1185">Reference proteome</keyword>
<dbReference type="PANTHER" id="PTHR43198">
    <property type="entry name" value="BIFUNCTIONAL TH2 PROTEIN"/>
    <property type="match status" value="1"/>
</dbReference>
<gene>
    <name evidence="2" type="ORF">DM860_003996</name>
</gene>
<accession>A0A328CVF0</accession>
<sequence>MERKLYERNEKRMTERWERKHEALFTAAARHPFIKAVRDGAVPFSSFKAYLGQEHWLARNAIVPFLSNLLPESNEDASLIQTGIRFRNADQIPCLEKEANNAEDPLQPTQDLSKFLRSLVGPEANYVVGLAVLWAMESVYHRGFSHCLEDGSRAPAETKEACRKWADEWFGNYCLSLQSAADRALAEISDDVVAKAEVAVLQLLEIVVEVWNANMRTMQPNAI</sequence>
<dbReference type="InterPro" id="IPR016084">
    <property type="entry name" value="Haem_Oase-like_multi-hlx"/>
</dbReference>
<dbReference type="InterPro" id="IPR004305">
    <property type="entry name" value="Thiaminase-2/PQQC"/>
</dbReference>
<dbReference type="PANTHER" id="PTHR43198:SF5">
    <property type="entry name" value="BIFUNCTIONAL TENA-E PROTEIN"/>
    <property type="match status" value="1"/>
</dbReference>
<dbReference type="EMBL" id="NQVE01000217">
    <property type="protein sequence ID" value="RAL37074.1"/>
    <property type="molecule type" value="Genomic_DNA"/>
</dbReference>
<organism evidence="2 3">
    <name type="scientific">Cuscuta australis</name>
    <dbReference type="NCBI Taxonomy" id="267555"/>
    <lineage>
        <taxon>Eukaryota</taxon>
        <taxon>Viridiplantae</taxon>
        <taxon>Streptophyta</taxon>
        <taxon>Embryophyta</taxon>
        <taxon>Tracheophyta</taxon>
        <taxon>Spermatophyta</taxon>
        <taxon>Magnoliopsida</taxon>
        <taxon>eudicotyledons</taxon>
        <taxon>Gunneridae</taxon>
        <taxon>Pentapetalae</taxon>
        <taxon>asterids</taxon>
        <taxon>lamiids</taxon>
        <taxon>Solanales</taxon>
        <taxon>Convolvulaceae</taxon>
        <taxon>Cuscuteae</taxon>
        <taxon>Cuscuta</taxon>
        <taxon>Cuscuta subgen. Grammica</taxon>
        <taxon>Cuscuta sect. Cleistogrammica</taxon>
    </lineage>
</organism>
<proteinExistence type="predicted"/>